<organism evidence="1 2">
    <name type="scientific">Catharanthus roseus</name>
    <name type="common">Madagascar periwinkle</name>
    <name type="synonym">Vinca rosea</name>
    <dbReference type="NCBI Taxonomy" id="4058"/>
    <lineage>
        <taxon>Eukaryota</taxon>
        <taxon>Viridiplantae</taxon>
        <taxon>Streptophyta</taxon>
        <taxon>Embryophyta</taxon>
        <taxon>Tracheophyta</taxon>
        <taxon>Spermatophyta</taxon>
        <taxon>Magnoliopsida</taxon>
        <taxon>eudicotyledons</taxon>
        <taxon>Gunneridae</taxon>
        <taxon>Pentapetalae</taxon>
        <taxon>asterids</taxon>
        <taxon>lamiids</taxon>
        <taxon>Gentianales</taxon>
        <taxon>Apocynaceae</taxon>
        <taxon>Rauvolfioideae</taxon>
        <taxon>Vinceae</taxon>
        <taxon>Catharanthinae</taxon>
        <taxon>Catharanthus</taxon>
    </lineage>
</organism>
<sequence>MGSNGGQNAMISGKDEATCSETTVEIKIKTLDSQTYTLRVDKCVPVPALKEQIALVTGVLSEQQRLICRGKVLKDDQLLSAYHVEDGHTLHLVVRQPITTPSESSLDAAHLFADTDPASTSGRSQRGPGVLVGSFNISEQDGGFPDLSRVVSAVLGSIGLTSVGSGSESIDLNELPAERLSAAPGFSSLRISSRNQAGQADARRQAAPVFGASPHATVDTAESLQPPVIPDSLTTLSQNLNRLRQEFLSIAEEQSNTGHTAGIHERNGQNLGETSYSSVQRGLPTPGSLADVMLTTRHILNEQAAECLLQLARQLESHANVTDTSERMRIHSSALRSGILFQNLGAMLLELGRTTMTLRMGETPADAVVNAGPAVFLSSNGPNPIMVQPLPFQPGTGLGAISGGSVQQSPGLSGGSVGSGAFPRNIDIRIRTVGSFMPSNVNRRDSAGAQNPGQTAPTPTASSHGNSVQQQATAVVSGPRESEVRVVPMRTVIAAVPASGSRTSSDPSRSGMGIIYPVIARVQHIRASQASDPLSANAVDIVGQSIPDSVSQQDNIGIPVVDSSSSSFGEVVTDGQGLPPQVHSRISQLLRTMFPGENVQIVSGDRQGMDSNPVTVNLAAAQNADNSSAAATGEAAATSDEGTFLSNVLRQIMPIISGNTEADSNTLPSEAHSFDNGNGQDSTQDQENAASRWSSSERRDDLPSQSSSKRQRRE</sequence>
<keyword evidence="2" id="KW-1185">Reference proteome</keyword>
<protein>
    <submittedName>
        <fullName evidence="1">Uncharacterized protein</fullName>
    </submittedName>
</protein>
<dbReference type="Proteomes" id="UP001060085">
    <property type="component" value="Linkage Group LG03"/>
</dbReference>
<name>A0ACC0BKU2_CATRO</name>
<proteinExistence type="predicted"/>
<evidence type="ECO:0000313" key="2">
    <source>
        <dbReference type="Proteomes" id="UP001060085"/>
    </source>
</evidence>
<evidence type="ECO:0000313" key="1">
    <source>
        <dbReference type="EMBL" id="KAI5673312.1"/>
    </source>
</evidence>
<comment type="caution">
    <text evidence="1">The sequence shown here is derived from an EMBL/GenBank/DDBJ whole genome shotgun (WGS) entry which is preliminary data.</text>
</comment>
<gene>
    <name evidence="1" type="ORF">M9H77_13676</name>
</gene>
<dbReference type="EMBL" id="CM044703">
    <property type="protein sequence ID" value="KAI5673312.1"/>
    <property type="molecule type" value="Genomic_DNA"/>
</dbReference>
<reference evidence="2" key="1">
    <citation type="journal article" date="2023" name="Nat. Plants">
        <title>Single-cell RNA sequencing provides a high-resolution roadmap for understanding the multicellular compartmentation of specialized metabolism.</title>
        <authorList>
            <person name="Sun S."/>
            <person name="Shen X."/>
            <person name="Li Y."/>
            <person name="Li Y."/>
            <person name="Wang S."/>
            <person name="Li R."/>
            <person name="Zhang H."/>
            <person name="Shen G."/>
            <person name="Guo B."/>
            <person name="Wei J."/>
            <person name="Xu J."/>
            <person name="St-Pierre B."/>
            <person name="Chen S."/>
            <person name="Sun C."/>
        </authorList>
    </citation>
    <scope>NUCLEOTIDE SEQUENCE [LARGE SCALE GENOMIC DNA]</scope>
</reference>
<accession>A0ACC0BKU2</accession>